<feature type="region of interest" description="Disordered" evidence="1">
    <location>
        <begin position="550"/>
        <end position="574"/>
    </location>
</feature>
<name>A0A4S5DZQ1_9MICC</name>
<dbReference type="OrthoDB" id="2065409at2"/>
<dbReference type="AlphaFoldDB" id="A0A4S5DZQ1"/>
<evidence type="ECO:0000256" key="1">
    <source>
        <dbReference type="SAM" id="MobiDB-lite"/>
    </source>
</evidence>
<protein>
    <submittedName>
        <fullName evidence="3">IS21 family transposase</fullName>
    </submittedName>
</protein>
<reference evidence="3 4" key="1">
    <citation type="submission" date="2019-04" db="EMBL/GenBank/DDBJ databases">
        <authorList>
            <person name="Liu Q."/>
            <person name="Xin Y.-H."/>
        </authorList>
    </citation>
    <scope>NUCLEOTIDE SEQUENCE [LARGE SCALE GENOMIC DNA]</scope>
    <source>
        <strain evidence="3 4">AM23</strain>
    </source>
</reference>
<comment type="caution">
    <text evidence="3">The sequence shown here is derived from an EMBL/GenBank/DDBJ whole genome shotgun (WGS) entry which is preliminary data.</text>
</comment>
<dbReference type="InterPro" id="IPR054353">
    <property type="entry name" value="IstA-like_C"/>
</dbReference>
<feature type="region of interest" description="Disordered" evidence="1">
    <location>
        <begin position="489"/>
        <end position="508"/>
    </location>
</feature>
<proteinExistence type="predicted"/>
<evidence type="ECO:0000259" key="2">
    <source>
        <dbReference type="Pfam" id="PF22483"/>
    </source>
</evidence>
<sequence length="574" mass="63717">MESRVDVFARIRRDARVEGLSIRELARRHGVGRPIVRQALKQAEPPERKPRVRAAPRLEAFKTAIDGMLWEDLEAPRKQRHTARRIFARLAGEHGAKELSYSTVRDYVRKRRPEIDAEVGRIPEVFVPQEHAPGAEAEVDFGEVWVVLAGVKTKCHMFTFRLSNSGKAIHRVYPTQAQEAFLEGHIDAFEDIGGIPTRHIRYDNLTDAVVKVIYGTGRQRTENQRWVLFRSHYGFDAFYCQPGIKGAHEKGGVEGEVGRFRRTHLSPMPVVDSLAELNDQIRQWDIEDEDRRVGNRLRTVAQDFAVERSLLAPITAERFEPGLILTPRVNRSSLIRVRMASYSVPARVIGRPVRVFLRASEVVVFEGRTEIARHPRVVTQHGQSVNLDHYLEVLHHKPGALPGSTALAQARASGVFTSAHEAFWAAARKTDGDAGGTRALIDVLLLHRSMAAEDVIAGITAALTVGAVTADVVAVEARRHQTLHESISESLGGSGLGRHRGEQARGPERRVVSLTQRRLADPAAVIAGLPADRRPLPSVAAYDQLLRLPDRTEPATPNTMRTTISDAAQKGSAS</sequence>
<dbReference type="RefSeq" id="WP_136455816.1">
    <property type="nucleotide sequence ID" value="NZ_SSWH01000025.1"/>
</dbReference>
<dbReference type="Proteomes" id="UP000305233">
    <property type="component" value="Unassembled WGS sequence"/>
</dbReference>
<dbReference type="NCBIfam" id="NF033546">
    <property type="entry name" value="transpos_IS21"/>
    <property type="match status" value="1"/>
</dbReference>
<feature type="compositionally biased region" description="Basic and acidic residues" evidence="1">
    <location>
        <begin position="499"/>
        <end position="508"/>
    </location>
</feature>
<dbReference type="Pfam" id="PF22483">
    <property type="entry name" value="Mu-transpos_C_2"/>
    <property type="match status" value="1"/>
</dbReference>
<accession>A0A4S5DZQ1</accession>
<feature type="domain" description="Transposase for insertion sequence element IS21-like C-terminal" evidence="2">
    <location>
        <begin position="316"/>
        <end position="384"/>
    </location>
</feature>
<feature type="compositionally biased region" description="Polar residues" evidence="1">
    <location>
        <begin position="555"/>
        <end position="574"/>
    </location>
</feature>
<gene>
    <name evidence="3" type="ORF">E8P82_14780</name>
</gene>
<organism evidence="3 4">
    <name type="scientific">Arthrobacter echini</name>
    <dbReference type="NCBI Taxonomy" id="1529066"/>
    <lineage>
        <taxon>Bacteria</taxon>
        <taxon>Bacillati</taxon>
        <taxon>Actinomycetota</taxon>
        <taxon>Actinomycetes</taxon>
        <taxon>Micrococcales</taxon>
        <taxon>Micrococcaceae</taxon>
        <taxon>Arthrobacter</taxon>
    </lineage>
</organism>
<evidence type="ECO:0000313" key="4">
    <source>
        <dbReference type="Proteomes" id="UP000305233"/>
    </source>
</evidence>
<dbReference type="PANTHER" id="PTHR35004">
    <property type="entry name" value="TRANSPOSASE RV3428C-RELATED"/>
    <property type="match status" value="1"/>
</dbReference>
<dbReference type="PANTHER" id="PTHR35004:SF7">
    <property type="entry name" value="INTEGRASE PROTEIN"/>
    <property type="match status" value="1"/>
</dbReference>
<keyword evidence="4" id="KW-1185">Reference proteome</keyword>
<dbReference type="EMBL" id="SSWH01000025">
    <property type="protein sequence ID" value="THJ64498.1"/>
    <property type="molecule type" value="Genomic_DNA"/>
</dbReference>
<evidence type="ECO:0000313" key="3">
    <source>
        <dbReference type="EMBL" id="THJ64498.1"/>
    </source>
</evidence>